<feature type="domain" description="Terminase large subunit gp17-like C-terminal" evidence="2">
    <location>
        <begin position="304"/>
        <end position="454"/>
    </location>
</feature>
<evidence type="ECO:0000313" key="3">
    <source>
        <dbReference type="EMBL" id="SDZ53326.1"/>
    </source>
</evidence>
<sequence length="481" mass="53621">MNLSPEKQAAMLAMIERELAARQLDQYGPYGKQREFHRAGASFSERLFMAGNQLGKTKAGGAEWAMHLTGRYPDWWDGATFAKPVTFWAGSVTSEATRDNPQRMLLGPPATVDAWGTGMVPRDAIKATTRAMGVANLLDSAVIRWGGGGDVQSGESIIAFKSYEKGREKWQGPTVDGVWFDEEPPQDIYAEGLTRTNNGQRGQFAQTTFTPLLGMSDVVMRFLMPEADDPGAKARHVTSMTIWDVDHYTLEQKQSIVASYPAHEREARSKGIPTLGSGRIFPVEEDSIKVQPFPIPAHWVRINGLDFGWDHPTAAVQLAWDRDSDCLYVTQGHRQKEATPILHAATIKAWGDWVPTAWPHDGLQHDKGSGEQLAVQYAKAGLKMLKDRATFEDGSNGVEAGLMEMLQRMQTGRLKVFAHLEDWFSEFRLYHREDGKVVKKQDDLMSATRYALMMKRKAIVRPAPARAAASAWQPLDNEIGY</sequence>
<dbReference type="InterPro" id="IPR035421">
    <property type="entry name" value="Terminase_6C"/>
</dbReference>
<dbReference type="Proteomes" id="UP000183417">
    <property type="component" value="Unassembled WGS sequence"/>
</dbReference>
<dbReference type="GO" id="GO:0016887">
    <property type="term" value="F:ATP hydrolysis activity"/>
    <property type="evidence" value="ECO:0007669"/>
    <property type="project" value="InterPro"/>
</dbReference>
<dbReference type="GeneID" id="94691383"/>
<accession>A0A1H3TT26</accession>
<evidence type="ECO:0000259" key="2">
    <source>
        <dbReference type="Pfam" id="PF17289"/>
    </source>
</evidence>
<organism evidence="3 4">
    <name type="scientific">Delftia lacustris</name>
    <dbReference type="NCBI Taxonomy" id="558537"/>
    <lineage>
        <taxon>Bacteria</taxon>
        <taxon>Pseudomonadati</taxon>
        <taxon>Pseudomonadota</taxon>
        <taxon>Betaproteobacteria</taxon>
        <taxon>Burkholderiales</taxon>
        <taxon>Comamonadaceae</taxon>
        <taxon>Delftia</taxon>
    </lineage>
</organism>
<reference evidence="3 4" key="1">
    <citation type="submission" date="2016-10" db="EMBL/GenBank/DDBJ databases">
        <authorList>
            <person name="de Groot N.N."/>
        </authorList>
    </citation>
    <scope>NUCLEOTIDE SEQUENCE [LARGE SCALE GENOMIC DNA]</scope>
    <source>
        <strain evidence="3 4">LMG 24775</strain>
    </source>
</reference>
<dbReference type="Pfam" id="PF17289">
    <property type="entry name" value="Terminase_6C"/>
    <property type="match status" value="1"/>
</dbReference>
<dbReference type="HAMAP" id="MF_04148">
    <property type="entry name" value="TERL_BPP22"/>
    <property type="match status" value="1"/>
</dbReference>
<keyword evidence="1" id="KW-1188">Viral release from host cell</keyword>
<protein>
    <submittedName>
        <fullName evidence="3">Terminase large (ATPase) subunit and inactivated derivatives</fullName>
    </submittedName>
</protein>
<dbReference type="GO" id="GO:0004519">
    <property type="term" value="F:endonuclease activity"/>
    <property type="evidence" value="ECO:0007669"/>
    <property type="project" value="InterPro"/>
</dbReference>
<dbReference type="Gene3D" id="3.30.420.280">
    <property type="match status" value="1"/>
</dbReference>
<dbReference type="AlphaFoldDB" id="A0A1H3TT26"/>
<proteinExistence type="inferred from homology"/>
<dbReference type="RefSeq" id="WP_074923704.1">
    <property type="nucleotide sequence ID" value="NZ_CP141274.1"/>
</dbReference>
<dbReference type="EMBL" id="FNPE01000032">
    <property type="protein sequence ID" value="SDZ53326.1"/>
    <property type="molecule type" value="Genomic_DNA"/>
</dbReference>
<name>A0A1H3TT26_9BURK</name>
<evidence type="ECO:0000313" key="4">
    <source>
        <dbReference type="Proteomes" id="UP000183417"/>
    </source>
</evidence>
<dbReference type="InterPro" id="IPR044265">
    <property type="entry name" value="Terminase_large_su_BPP22"/>
</dbReference>
<evidence type="ECO:0000256" key="1">
    <source>
        <dbReference type="ARBA" id="ARBA00022612"/>
    </source>
</evidence>
<dbReference type="Pfam" id="PF03237">
    <property type="entry name" value="Terminase_6N"/>
    <property type="match status" value="1"/>
</dbReference>
<gene>
    <name evidence="3" type="ORF">SAMN05421547_13243</name>
</gene>